<dbReference type="Proteomes" id="UP001242288">
    <property type="component" value="Unassembled WGS sequence"/>
</dbReference>
<dbReference type="PANTHER" id="PTHR43390">
    <property type="entry name" value="SIGNAL PEPTIDASE I"/>
    <property type="match status" value="1"/>
</dbReference>
<organism evidence="6 8">
    <name type="scientific">Paraburkholderia madseniana</name>
    <dbReference type="NCBI Taxonomy" id="2599607"/>
    <lineage>
        <taxon>Bacteria</taxon>
        <taxon>Pseudomonadati</taxon>
        <taxon>Pseudomonadota</taxon>
        <taxon>Betaproteobacteria</taxon>
        <taxon>Burkholderiales</taxon>
        <taxon>Burkholderiaceae</taxon>
        <taxon>Paraburkholderia</taxon>
    </lineage>
</organism>
<dbReference type="SUPFAM" id="SSF51306">
    <property type="entry name" value="LexA/Signal peptidase"/>
    <property type="match status" value="1"/>
</dbReference>
<evidence type="ECO:0000313" key="8">
    <source>
        <dbReference type="Proteomes" id="UP001242288"/>
    </source>
</evidence>
<evidence type="ECO:0000256" key="3">
    <source>
        <dbReference type="RuleBase" id="RU362042"/>
    </source>
</evidence>
<dbReference type="GO" id="GO:0016020">
    <property type="term" value="C:membrane"/>
    <property type="evidence" value="ECO:0007669"/>
    <property type="project" value="UniProtKB-SubCell"/>
</dbReference>
<dbReference type="InterPro" id="IPR019533">
    <property type="entry name" value="Peptidase_S26"/>
</dbReference>
<sequence>MTDIAGTVLTKRKSAADRRFFVALFLTGLLLADAFWFKPLLTIGVDPQKERCLPDLHAALMVHRAPREVRDGDLVFWKPQGALSHFREQYIMKEVAGVPGDLVTVAGGKVMINGHTVVEGFPLARYYHKPANAFDRSEIIPAGKLFMIGTHPLSNDSRYWGYLDVTRVSGFAYRLF</sequence>
<dbReference type="RefSeq" id="WP_266241799.1">
    <property type="nucleotide sequence ID" value="NZ_JAMXWF010000048.1"/>
</dbReference>
<evidence type="ECO:0000259" key="4">
    <source>
        <dbReference type="Pfam" id="PF10502"/>
    </source>
</evidence>
<keyword evidence="7" id="KW-1185">Reference proteome</keyword>
<keyword evidence="3 6" id="KW-0378">Hydrolase</keyword>
<comment type="similarity">
    <text evidence="1 3">Belongs to the peptidase S26 family.</text>
</comment>
<dbReference type="InterPro" id="IPR000223">
    <property type="entry name" value="Pept_S26A_signal_pept_1"/>
</dbReference>
<protein>
    <recommendedName>
        <fullName evidence="2 3">Signal peptidase I</fullName>
        <ecNumber evidence="3">3.4.21.89</ecNumber>
    </recommendedName>
</protein>
<dbReference type="EMBL" id="JAPKHW010000048">
    <property type="protein sequence ID" value="MCX4151030.1"/>
    <property type="molecule type" value="Genomic_DNA"/>
</dbReference>
<dbReference type="Pfam" id="PF10502">
    <property type="entry name" value="Peptidase_S26"/>
    <property type="match status" value="1"/>
</dbReference>
<feature type="domain" description="Peptidase S26" evidence="4">
    <location>
        <begin position="23"/>
        <end position="172"/>
    </location>
</feature>
<dbReference type="GO" id="GO:0004252">
    <property type="term" value="F:serine-type endopeptidase activity"/>
    <property type="evidence" value="ECO:0007669"/>
    <property type="project" value="InterPro"/>
</dbReference>
<dbReference type="EC" id="3.4.21.89" evidence="3"/>
<feature type="transmembrane region" description="Helical" evidence="3">
    <location>
        <begin position="20"/>
        <end position="37"/>
    </location>
</feature>
<dbReference type="GO" id="GO:0006465">
    <property type="term" value="P:signal peptide processing"/>
    <property type="evidence" value="ECO:0007669"/>
    <property type="project" value="InterPro"/>
</dbReference>
<dbReference type="NCBIfam" id="TIGR02227">
    <property type="entry name" value="sigpep_I_bact"/>
    <property type="match status" value="1"/>
</dbReference>
<evidence type="ECO:0000256" key="1">
    <source>
        <dbReference type="ARBA" id="ARBA00009370"/>
    </source>
</evidence>
<keyword evidence="3" id="KW-0645">Protease</keyword>
<reference evidence="6" key="1">
    <citation type="submission" date="2022-06" db="EMBL/GenBank/DDBJ databases">
        <title>PHB producers.</title>
        <authorList>
            <person name="Besaury L."/>
        </authorList>
    </citation>
    <scope>NUCLEOTIDE SEQUENCE</scope>
    <source>
        <strain evidence="6 7">SEWS6</strain>
    </source>
</reference>
<evidence type="ECO:0000256" key="2">
    <source>
        <dbReference type="ARBA" id="ARBA00019232"/>
    </source>
</evidence>
<dbReference type="InterPro" id="IPR036286">
    <property type="entry name" value="LexA/Signal_pep-like_sf"/>
</dbReference>
<name>A0AAP5BN02_9BURK</name>
<evidence type="ECO:0000313" key="5">
    <source>
        <dbReference type="EMBL" id="MCX4151030.1"/>
    </source>
</evidence>
<gene>
    <name evidence="6" type="primary">lepB</name>
    <name evidence="6" type="ORF">NIE36_37605</name>
    <name evidence="5" type="ORF">OSB80_37695</name>
</gene>
<dbReference type="PANTHER" id="PTHR43390:SF1">
    <property type="entry name" value="CHLOROPLAST PROCESSING PEPTIDASE"/>
    <property type="match status" value="1"/>
</dbReference>
<keyword evidence="3" id="KW-1133">Transmembrane helix</keyword>
<accession>A0AAP5BN02</accession>
<comment type="caution">
    <text evidence="6">The sequence shown here is derived from an EMBL/GenBank/DDBJ whole genome shotgun (WGS) entry which is preliminary data.</text>
</comment>
<evidence type="ECO:0000313" key="6">
    <source>
        <dbReference type="EMBL" id="MDQ6412844.1"/>
    </source>
</evidence>
<evidence type="ECO:0000313" key="7">
    <source>
        <dbReference type="Proteomes" id="UP001209412"/>
    </source>
</evidence>
<proteinExistence type="inferred from homology"/>
<dbReference type="Gene3D" id="2.10.109.10">
    <property type="entry name" value="Umud Fragment, subunit A"/>
    <property type="match status" value="1"/>
</dbReference>
<dbReference type="GO" id="GO:0009003">
    <property type="term" value="F:signal peptidase activity"/>
    <property type="evidence" value="ECO:0007669"/>
    <property type="project" value="UniProtKB-EC"/>
</dbReference>
<comment type="subcellular location">
    <subcellularLocation>
        <location evidence="3">Membrane</location>
        <topology evidence="3">Single-pass type II membrane protein</topology>
    </subcellularLocation>
</comment>
<keyword evidence="3" id="KW-0812">Transmembrane</keyword>
<comment type="catalytic activity">
    <reaction evidence="3">
        <text>Cleavage of hydrophobic, N-terminal signal or leader sequences from secreted and periplasmic proteins.</text>
        <dbReference type="EC" id="3.4.21.89"/>
    </reaction>
</comment>
<dbReference type="EMBL" id="JAMXWF010000048">
    <property type="protein sequence ID" value="MDQ6412844.1"/>
    <property type="molecule type" value="Genomic_DNA"/>
</dbReference>
<keyword evidence="3" id="KW-0472">Membrane</keyword>
<dbReference type="Proteomes" id="UP001209412">
    <property type="component" value="Unassembled WGS sequence"/>
</dbReference>
<dbReference type="AlphaFoldDB" id="A0AAP5BN02"/>